<reference evidence="7" key="1">
    <citation type="submission" date="2017-02" db="UniProtKB">
        <authorList>
            <consortium name="WormBaseParasite"/>
        </authorList>
    </citation>
    <scope>IDENTIFICATION</scope>
</reference>
<dbReference type="WBParaSite" id="TCLT_0000381301-mRNA-1">
    <property type="protein sequence ID" value="TCLT_0000381301-mRNA-1"/>
    <property type="gene ID" value="TCLT_0000381301"/>
</dbReference>
<dbReference type="OrthoDB" id="10253736at2759"/>
<dbReference type="PRINTS" id="PR00081">
    <property type="entry name" value="GDHRDH"/>
</dbReference>
<dbReference type="PROSITE" id="PS00061">
    <property type="entry name" value="ADH_SHORT"/>
    <property type="match status" value="1"/>
</dbReference>
<dbReference type="Gene3D" id="3.40.50.720">
    <property type="entry name" value="NAD(P)-binding Rossmann-like Domain"/>
    <property type="match status" value="1"/>
</dbReference>
<dbReference type="Proteomes" id="UP000276776">
    <property type="component" value="Unassembled WGS sequence"/>
</dbReference>
<accession>A0A0N5CU84</accession>
<dbReference type="PRINTS" id="PR00080">
    <property type="entry name" value="SDRFAMILY"/>
</dbReference>
<sequence length="273" mass="30259">MILWQITAFFLPNSFLVRKNISGENVLITGSGSGIGRLLALRFAKIGARLVLWDINEKSNAETKKKIEEIGAEVFAYTVDLNKKEEIYRTAEEVKQVVGNINILVNNAGIVCGENILKISDEEIEKTMNVNILSHFYITKAFLESMIRANHGHIIEISSMAGKYGMPSLTDYCASKHAVVGFASSLAAELRSMQVDGVHVTTICPFFIDTGMFAGVKTFAPLILPILSPQYVVDEIMEAIVTSKEIVHLPKICSVLLALQRQIMHTILFSSFY</sequence>
<evidence type="ECO:0000256" key="1">
    <source>
        <dbReference type="ARBA" id="ARBA00006484"/>
    </source>
</evidence>
<evidence type="ECO:0000256" key="2">
    <source>
        <dbReference type="ARBA" id="ARBA00023002"/>
    </source>
</evidence>
<dbReference type="PANTHER" id="PTHR24322:SF742">
    <property type="entry name" value="PROTEIN DHS-3"/>
    <property type="match status" value="1"/>
</dbReference>
<dbReference type="FunFam" id="3.40.50.720:FF:000202">
    <property type="entry name" value="Short-chain dehydrogenase/reductase family 16C member 6"/>
    <property type="match status" value="1"/>
</dbReference>
<dbReference type="InterPro" id="IPR036291">
    <property type="entry name" value="NAD(P)-bd_dom_sf"/>
</dbReference>
<keyword evidence="6" id="KW-1185">Reference proteome</keyword>
<evidence type="ECO:0000256" key="3">
    <source>
        <dbReference type="ARBA" id="ARBA00023027"/>
    </source>
</evidence>
<dbReference type="InterPro" id="IPR020904">
    <property type="entry name" value="Sc_DH/Rdtase_CS"/>
</dbReference>
<evidence type="ECO:0000313" key="5">
    <source>
        <dbReference type="EMBL" id="VDN00814.1"/>
    </source>
</evidence>
<dbReference type="Pfam" id="PF00106">
    <property type="entry name" value="adh_short"/>
    <property type="match status" value="1"/>
</dbReference>
<keyword evidence="3" id="KW-0520">NAD</keyword>
<dbReference type="SUPFAM" id="SSF51735">
    <property type="entry name" value="NAD(P)-binding Rossmann-fold domains"/>
    <property type="match status" value="1"/>
</dbReference>
<reference evidence="5 6" key="2">
    <citation type="submission" date="2018-11" db="EMBL/GenBank/DDBJ databases">
        <authorList>
            <consortium name="Pathogen Informatics"/>
        </authorList>
    </citation>
    <scope>NUCLEOTIDE SEQUENCE [LARGE SCALE GENOMIC DNA]</scope>
</reference>
<dbReference type="GO" id="GO:0016616">
    <property type="term" value="F:oxidoreductase activity, acting on the CH-OH group of donors, NAD or NADP as acceptor"/>
    <property type="evidence" value="ECO:0007669"/>
    <property type="project" value="TreeGrafter"/>
</dbReference>
<proteinExistence type="inferred from homology"/>
<evidence type="ECO:0000313" key="7">
    <source>
        <dbReference type="WBParaSite" id="TCLT_0000381301-mRNA-1"/>
    </source>
</evidence>
<dbReference type="OMA" id="ESLAFEM"/>
<dbReference type="CDD" id="cd05339">
    <property type="entry name" value="17beta-HSDXI-like_SDR_c"/>
    <property type="match status" value="1"/>
</dbReference>
<dbReference type="PANTHER" id="PTHR24322">
    <property type="entry name" value="PKSB"/>
    <property type="match status" value="1"/>
</dbReference>
<protein>
    <submittedName>
        <fullName evidence="7">Estradiol 17-beta-dehydrogenase 11</fullName>
    </submittedName>
</protein>
<dbReference type="EMBL" id="UYYF01004267">
    <property type="protein sequence ID" value="VDN00814.1"/>
    <property type="molecule type" value="Genomic_DNA"/>
</dbReference>
<keyword evidence="2" id="KW-0560">Oxidoreductase</keyword>
<dbReference type="STRING" id="103827.A0A0N5CU84"/>
<dbReference type="InterPro" id="IPR002347">
    <property type="entry name" value="SDR_fam"/>
</dbReference>
<gene>
    <name evidence="5" type="ORF">TCLT_LOCUS3802</name>
</gene>
<evidence type="ECO:0000313" key="6">
    <source>
        <dbReference type="Proteomes" id="UP000276776"/>
    </source>
</evidence>
<organism evidence="7">
    <name type="scientific">Thelazia callipaeda</name>
    <name type="common">Oriental eyeworm</name>
    <name type="synonym">Parasitic nematode</name>
    <dbReference type="NCBI Taxonomy" id="103827"/>
    <lineage>
        <taxon>Eukaryota</taxon>
        <taxon>Metazoa</taxon>
        <taxon>Ecdysozoa</taxon>
        <taxon>Nematoda</taxon>
        <taxon>Chromadorea</taxon>
        <taxon>Rhabditida</taxon>
        <taxon>Spirurina</taxon>
        <taxon>Spiruromorpha</taxon>
        <taxon>Thelazioidea</taxon>
        <taxon>Thelaziidae</taxon>
        <taxon>Thelazia</taxon>
    </lineage>
</organism>
<dbReference type="AlphaFoldDB" id="A0A0N5CU84"/>
<comment type="similarity">
    <text evidence="1 4">Belongs to the short-chain dehydrogenases/reductases (SDR) family.</text>
</comment>
<evidence type="ECO:0000256" key="4">
    <source>
        <dbReference type="RuleBase" id="RU000363"/>
    </source>
</evidence>
<dbReference type="GO" id="GO:0005811">
    <property type="term" value="C:lipid droplet"/>
    <property type="evidence" value="ECO:0007669"/>
    <property type="project" value="TreeGrafter"/>
</dbReference>
<name>A0A0N5CU84_THECL</name>